<proteinExistence type="predicted"/>
<dbReference type="EMBL" id="JAVDXQ010000001">
    <property type="protein sequence ID" value="MDR7295415.1"/>
    <property type="molecule type" value="Genomic_DNA"/>
</dbReference>
<accession>A0ABU1Z492</accession>
<keyword evidence="4" id="KW-1185">Reference proteome</keyword>
<dbReference type="Pfam" id="PF04892">
    <property type="entry name" value="VanZ"/>
    <property type="match status" value="1"/>
</dbReference>
<sequence>MPDALLNLFIRQRALWRALLALLVAVILWLALSPAPPRTVDTGWDKANHAMAFAALGFVSVWALWPRPRDWAWLALALLAFGGAIEIAQSFLPPREGDWADLLADGAGIALGLLVALPITAMLARSR</sequence>
<feature type="transmembrane region" description="Helical" evidence="1">
    <location>
        <begin position="104"/>
        <end position="124"/>
    </location>
</feature>
<feature type="transmembrane region" description="Helical" evidence="1">
    <location>
        <begin position="72"/>
        <end position="92"/>
    </location>
</feature>
<gene>
    <name evidence="3" type="ORF">J2X16_000736</name>
</gene>
<dbReference type="PANTHER" id="PTHR28008">
    <property type="entry name" value="DOMAIN PROTEIN, PUTATIVE (AFU_ORTHOLOGUE AFUA_3G10980)-RELATED"/>
    <property type="match status" value="1"/>
</dbReference>
<dbReference type="RefSeq" id="WP_162254511.1">
    <property type="nucleotide sequence ID" value="NZ_JAVDXQ010000001.1"/>
</dbReference>
<comment type="caution">
    <text evidence="3">The sequence shown here is derived from an EMBL/GenBank/DDBJ whole genome shotgun (WGS) entry which is preliminary data.</text>
</comment>
<organism evidence="3 4">
    <name type="scientific">Pelomonas aquatica</name>
    <dbReference type="NCBI Taxonomy" id="431058"/>
    <lineage>
        <taxon>Bacteria</taxon>
        <taxon>Pseudomonadati</taxon>
        <taxon>Pseudomonadota</taxon>
        <taxon>Betaproteobacteria</taxon>
        <taxon>Burkholderiales</taxon>
        <taxon>Sphaerotilaceae</taxon>
        <taxon>Roseateles</taxon>
    </lineage>
</organism>
<feature type="domain" description="VanZ-like" evidence="2">
    <location>
        <begin position="50"/>
        <end position="117"/>
    </location>
</feature>
<feature type="transmembrane region" description="Helical" evidence="1">
    <location>
        <begin position="14"/>
        <end position="35"/>
    </location>
</feature>
<dbReference type="InterPro" id="IPR006976">
    <property type="entry name" value="VanZ-like"/>
</dbReference>
<dbReference type="PANTHER" id="PTHR28008:SF1">
    <property type="entry name" value="DOMAIN PROTEIN, PUTATIVE (AFU_ORTHOLOGUE AFUA_3G10980)-RELATED"/>
    <property type="match status" value="1"/>
</dbReference>
<protein>
    <submittedName>
        <fullName evidence="3">VanZ family protein</fullName>
    </submittedName>
</protein>
<dbReference type="Proteomes" id="UP001180536">
    <property type="component" value="Unassembled WGS sequence"/>
</dbReference>
<dbReference type="NCBIfam" id="NF037970">
    <property type="entry name" value="vanZ_1"/>
    <property type="match status" value="1"/>
</dbReference>
<keyword evidence="1" id="KW-0472">Membrane</keyword>
<name>A0ABU1Z492_9BURK</name>
<evidence type="ECO:0000313" key="4">
    <source>
        <dbReference type="Proteomes" id="UP001180536"/>
    </source>
</evidence>
<keyword evidence="1" id="KW-1133">Transmembrane helix</keyword>
<evidence type="ECO:0000256" key="1">
    <source>
        <dbReference type="SAM" id="Phobius"/>
    </source>
</evidence>
<reference evidence="3 4" key="1">
    <citation type="submission" date="2023-07" db="EMBL/GenBank/DDBJ databases">
        <title>Sorghum-associated microbial communities from plants grown in Nebraska, USA.</title>
        <authorList>
            <person name="Schachtman D."/>
        </authorList>
    </citation>
    <scope>NUCLEOTIDE SEQUENCE [LARGE SCALE GENOMIC DNA]</scope>
    <source>
        <strain evidence="3 4">BE310</strain>
    </source>
</reference>
<evidence type="ECO:0000259" key="2">
    <source>
        <dbReference type="Pfam" id="PF04892"/>
    </source>
</evidence>
<evidence type="ECO:0000313" key="3">
    <source>
        <dbReference type="EMBL" id="MDR7295415.1"/>
    </source>
</evidence>
<keyword evidence="1" id="KW-0812">Transmembrane</keyword>
<feature type="transmembrane region" description="Helical" evidence="1">
    <location>
        <begin position="47"/>
        <end position="65"/>
    </location>
</feature>